<evidence type="ECO:0000259" key="2">
    <source>
        <dbReference type="Pfam" id="PF22685"/>
    </source>
</evidence>
<dbReference type="InterPro" id="IPR000683">
    <property type="entry name" value="Gfo/Idh/MocA-like_OxRdtase_N"/>
</dbReference>
<dbReference type="PANTHER" id="PTHR43708">
    <property type="entry name" value="CONSERVED EXPRESSED OXIDOREDUCTASE (EUROFUNG)"/>
    <property type="match status" value="1"/>
</dbReference>
<dbReference type="OMA" id="WNAKADY"/>
<protein>
    <submittedName>
        <fullName evidence="3">Oxidoreductase</fullName>
    </submittedName>
</protein>
<dbReference type="AlphaFoldDB" id="A0A0F9X408"/>
<comment type="caution">
    <text evidence="3">The sequence shown here is derived from an EMBL/GenBank/DDBJ whole genome shotgun (WGS) entry which is preliminary data.</text>
</comment>
<dbReference type="EMBL" id="JOKZ01000288">
    <property type="protein sequence ID" value="KKO99950.1"/>
    <property type="molecule type" value="Genomic_DNA"/>
</dbReference>
<dbReference type="InterPro" id="IPR051317">
    <property type="entry name" value="Gfo/Idh/MocA_oxidoreduct"/>
</dbReference>
<gene>
    <name evidence="3" type="ORF">THAR02_07956</name>
</gene>
<dbReference type="SUPFAM" id="SSF51735">
    <property type="entry name" value="NAD(P)-binding Rossmann-fold domains"/>
    <property type="match status" value="1"/>
</dbReference>
<name>A0A0F9X408_TRIHA</name>
<dbReference type="GO" id="GO:0000166">
    <property type="term" value="F:nucleotide binding"/>
    <property type="evidence" value="ECO:0007669"/>
    <property type="project" value="InterPro"/>
</dbReference>
<feature type="domain" description="Gfo/Idh/MocA-like oxidoreductase N-terminal" evidence="1">
    <location>
        <begin position="27"/>
        <end position="132"/>
    </location>
</feature>
<dbReference type="Pfam" id="PF22685">
    <property type="entry name" value="Gal80p_C-like"/>
    <property type="match status" value="1"/>
</dbReference>
<dbReference type="OrthoDB" id="64915at2759"/>
<reference evidence="4" key="1">
    <citation type="journal article" date="2015" name="Genome Announc.">
        <title>Draft whole-genome sequence of the biocontrol agent Trichoderma harzianum T6776.</title>
        <authorList>
            <person name="Baroncelli R."/>
            <person name="Piaggeschi G."/>
            <person name="Fiorini L."/>
            <person name="Bertolini E."/>
            <person name="Zapparata A."/>
            <person name="Pe M.E."/>
            <person name="Sarrocco S."/>
            <person name="Vannacci G."/>
        </authorList>
    </citation>
    <scope>NUCLEOTIDE SEQUENCE [LARGE SCALE GENOMIC DNA]</scope>
    <source>
        <strain evidence="4">T6776</strain>
    </source>
</reference>
<dbReference type="InterPro" id="IPR055080">
    <property type="entry name" value="Gal80p-like_C"/>
</dbReference>
<evidence type="ECO:0000313" key="4">
    <source>
        <dbReference type="Proteomes" id="UP000034112"/>
    </source>
</evidence>
<evidence type="ECO:0000313" key="3">
    <source>
        <dbReference type="EMBL" id="KKO99950.1"/>
    </source>
</evidence>
<dbReference type="SUPFAM" id="SSF55347">
    <property type="entry name" value="Glyceraldehyde-3-phosphate dehydrogenase-like, C-terminal domain"/>
    <property type="match status" value="1"/>
</dbReference>
<sequence>MAPIRVGLIGLTVGDGKSLGNGVWGVAAHLPTYINSPNYEIVALCNSSVDAAKQSIAYHKLPATTKAYGSPEDIANDPDVDLVVVSVHVSRHHLLALPALKAKKQVFCEWPLGATTAEAEEMAQLAKGLTVVTGLQFRADPLITKAKQLVDSGVIGQITSTTATGCFNNYPADAWNAKADYFLNFKGGANEYTITFAHFLDSFRYILGDFASIQSVVDIQYPTVKLIDFTTGEVTDPARKRTSPDHMCVNGKLESGAVASLSFRKVTKTVDGKGLRWFISGTKGELEITIDGPNFQMDIAEKQLRLVDNSVGVTQDIDFTDVQELAYVKSVPAMGRNTSRLCEKFVAAPTEVANFDDALKLHQLLDKIAAAANYPYKAY</sequence>
<dbReference type="Gene3D" id="3.30.360.10">
    <property type="entry name" value="Dihydrodipicolinate Reductase, domain 2"/>
    <property type="match status" value="1"/>
</dbReference>
<dbReference type="PANTHER" id="PTHR43708:SF1">
    <property type="entry name" value="GALACTOSE_LACTOSE METABOLISM REGULATORY PROTEIN GAL80"/>
    <property type="match status" value="1"/>
</dbReference>
<dbReference type="Proteomes" id="UP000034112">
    <property type="component" value="Unassembled WGS sequence"/>
</dbReference>
<proteinExistence type="predicted"/>
<dbReference type="Gene3D" id="3.40.50.720">
    <property type="entry name" value="NAD(P)-binding Rossmann-like Domain"/>
    <property type="match status" value="1"/>
</dbReference>
<evidence type="ECO:0000259" key="1">
    <source>
        <dbReference type="Pfam" id="PF01408"/>
    </source>
</evidence>
<organism evidence="3 4">
    <name type="scientific">Trichoderma harzianum</name>
    <name type="common">Hypocrea lixii</name>
    <dbReference type="NCBI Taxonomy" id="5544"/>
    <lineage>
        <taxon>Eukaryota</taxon>
        <taxon>Fungi</taxon>
        <taxon>Dikarya</taxon>
        <taxon>Ascomycota</taxon>
        <taxon>Pezizomycotina</taxon>
        <taxon>Sordariomycetes</taxon>
        <taxon>Hypocreomycetidae</taxon>
        <taxon>Hypocreales</taxon>
        <taxon>Hypocreaceae</taxon>
        <taxon>Trichoderma</taxon>
    </lineage>
</organism>
<dbReference type="Pfam" id="PF01408">
    <property type="entry name" value="GFO_IDH_MocA"/>
    <property type="match status" value="1"/>
</dbReference>
<dbReference type="InterPro" id="IPR036291">
    <property type="entry name" value="NAD(P)-bd_dom_sf"/>
</dbReference>
<feature type="domain" description="Gal80p-like C-terminal" evidence="2">
    <location>
        <begin position="141"/>
        <end position="289"/>
    </location>
</feature>
<accession>A0A0F9X408</accession>